<protein>
    <recommendedName>
        <fullName evidence="5">Arylsulfatase</fullName>
        <shortName evidence="5">AS</shortName>
        <ecNumber evidence="5">3.1.6.1</ecNumber>
    </recommendedName>
    <alternativeName>
        <fullName evidence="5">Aryl-sulfate sulphohydrolase</fullName>
    </alternativeName>
</protein>
<dbReference type="Gene3D" id="3.40.720.10">
    <property type="entry name" value="Alkaline Phosphatase, subunit A"/>
    <property type="match status" value="1"/>
</dbReference>
<dbReference type="EMBL" id="JAAQRI010000260">
    <property type="protein sequence ID" value="KAF5622580.1"/>
    <property type="molecule type" value="Genomic_DNA"/>
</dbReference>
<dbReference type="InterPro" id="IPR024607">
    <property type="entry name" value="Sulfatase_CS"/>
</dbReference>
<keyword evidence="4" id="KW-0325">Glycoprotein</keyword>
<dbReference type="Proteomes" id="UP000530670">
    <property type="component" value="Unassembled WGS sequence"/>
</dbReference>
<dbReference type="GO" id="GO:0018958">
    <property type="term" value="P:phenol-containing compound metabolic process"/>
    <property type="evidence" value="ECO:0007669"/>
    <property type="project" value="InterPro"/>
</dbReference>
<feature type="modified residue" description="3-oxoalanine (Cys)" evidence="6">
    <location>
        <position position="89"/>
    </location>
</feature>
<evidence type="ECO:0000313" key="10">
    <source>
        <dbReference type="Proteomes" id="UP000530670"/>
    </source>
</evidence>
<evidence type="ECO:0000313" key="9">
    <source>
        <dbReference type="EMBL" id="KAF5622580.1"/>
    </source>
</evidence>
<dbReference type="EC" id="3.1.6.1" evidence="5"/>
<dbReference type="PANTHER" id="PTHR43108:SF8">
    <property type="entry name" value="SD21168P"/>
    <property type="match status" value="1"/>
</dbReference>
<comment type="caution">
    <text evidence="9">The sequence shown here is derived from an EMBL/GenBank/DDBJ whole genome shotgun (WGS) entry which is preliminary data.</text>
</comment>
<dbReference type="FunFam" id="3.40.720.10:FF:000051">
    <property type="entry name" value="Arylsulfatase"/>
    <property type="match status" value="1"/>
</dbReference>
<dbReference type="InterPro" id="IPR017850">
    <property type="entry name" value="Alkaline_phosphatase_core_sf"/>
</dbReference>
<gene>
    <name evidence="9" type="ORF">FTJAE_10898</name>
</gene>
<evidence type="ECO:0000256" key="4">
    <source>
        <dbReference type="ARBA" id="ARBA00023180"/>
    </source>
</evidence>
<evidence type="ECO:0000256" key="7">
    <source>
        <dbReference type="SAM" id="SignalP"/>
    </source>
</evidence>
<accession>A0A8H5VHQ6</accession>
<reference evidence="9 10" key="1">
    <citation type="submission" date="2020-05" db="EMBL/GenBank/DDBJ databases">
        <title>Identification and distribution of gene clusters putatively required for synthesis of sphingolipid metabolism inhibitors in phylogenetically diverse species of the filamentous fungus Fusarium.</title>
        <authorList>
            <person name="Kim H.-S."/>
            <person name="Busman M."/>
            <person name="Brown D.W."/>
            <person name="Divon H."/>
            <person name="Uhlig S."/>
            <person name="Proctor R.H."/>
        </authorList>
    </citation>
    <scope>NUCLEOTIDE SEQUENCE [LARGE SCALE GENOMIC DNA]</scope>
    <source>
        <strain evidence="9 10">NRRL 66243</strain>
    </source>
</reference>
<feature type="signal peptide" evidence="7">
    <location>
        <begin position="1"/>
        <end position="21"/>
    </location>
</feature>
<evidence type="ECO:0000256" key="1">
    <source>
        <dbReference type="ARBA" id="ARBA00008779"/>
    </source>
</evidence>
<keyword evidence="3 5" id="KW-0378">Hydrolase</keyword>
<dbReference type="InterPro" id="IPR012083">
    <property type="entry name" value="Arylsulfatase"/>
</dbReference>
<dbReference type="SUPFAM" id="SSF53649">
    <property type="entry name" value="Alkaline phosphatase-like"/>
    <property type="match status" value="1"/>
</dbReference>
<dbReference type="AlphaFoldDB" id="A0A8H5VHQ6"/>
<name>A0A8H5VHQ6_9HYPO</name>
<evidence type="ECO:0000256" key="5">
    <source>
        <dbReference type="PIRNR" id="PIRNR000972"/>
    </source>
</evidence>
<evidence type="ECO:0000259" key="8">
    <source>
        <dbReference type="Pfam" id="PF00884"/>
    </source>
</evidence>
<dbReference type="GO" id="GO:0008449">
    <property type="term" value="F:N-acetylglucosamine-6-sulfatase activity"/>
    <property type="evidence" value="ECO:0007669"/>
    <property type="project" value="TreeGrafter"/>
</dbReference>
<dbReference type="GO" id="GO:0004065">
    <property type="term" value="F:arylsulfatase activity"/>
    <property type="evidence" value="ECO:0007669"/>
    <property type="project" value="UniProtKB-UniRule"/>
</dbReference>
<dbReference type="PIRSF" id="PIRSF000972">
    <property type="entry name" value="Arylsulf_plant"/>
    <property type="match status" value="1"/>
</dbReference>
<keyword evidence="10" id="KW-1185">Reference proteome</keyword>
<dbReference type="GeneID" id="59296053"/>
<dbReference type="Pfam" id="PF00884">
    <property type="entry name" value="Sulfatase"/>
    <property type="match status" value="1"/>
</dbReference>
<keyword evidence="2 7" id="KW-0732">Signal</keyword>
<comment type="catalytic activity">
    <reaction evidence="5">
        <text>an aryl sulfate + H2O = a phenol + sulfate + H(+)</text>
        <dbReference type="Rhea" id="RHEA:17261"/>
        <dbReference type="ChEBI" id="CHEBI:15377"/>
        <dbReference type="ChEBI" id="CHEBI:15378"/>
        <dbReference type="ChEBI" id="CHEBI:16189"/>
        <dbReference type="ChEBI" id="CHEBI:33853"/>
        <dbReference type="ChEBI" id="CHEBI:140317"/>
        <dbReference type="EC" id="3.1.6.1"/>
    </reaction>
</comment>
<dbReference type="PANTHER" id="PTHR43108">
    <property type="entry name" value="N-ACETYLGLUCOSAMINE-6-SULFATASE FAMILY MEMBER"/>
    <property type="match status" value="1"/>
</dbReference>
<proteinExistence type="inferred from homology"/>
<organism evidence="9 10">
    <name type="scientific">Fusarium tjaetaba</name>
    <dbReference type="NCBI Taxonomy" id="1567544"/>
    <lineage>
        <taxon>Eukaryota</taxon>
        <taxon>Fungi</taxon>
        <taxon>Dikarya</taxon>
        <taxon>Ascomycota</taxon>
        <taxon>Pezizomycotina</taxon>
        <taxon>Sordariomycetes</taxon>
        <taxon>Hypocreomycetidae</taxon>
        <taxon>Hypocreales</taxon>
        <taxon>Nectriaceae</taxon>
        <taxon>Fusarium</taxon>
        <taxon>Fusarium fujikuroi species complex</taxon>
    </lineage>
</organism>
<dbReference type="CDD" id="cd16147">
    <property type="entry name" value="G6S"/>
    <property type="match status" value="1"/>
</dbReference>
<dbReference type="OrthoDB" id="96314at2759"/>
<evidence type="ECO:0000256" key="2">
    <source>
        <dbReference type="ARBA" id="ARBA00022729"/>
    </source>
</evidence>
<feature type="chain" id="PRO_5034817407" description="Arylsulfatase" evidence="7">
    <location>
        <begin position="22"/>
        <end position="603"/>
    </location>
</feature>
<dbReference type="GO" id="GO:0005539">
    <property type="term" value="F:glycosaminoglycan binding"/>
    <property type="evidence" value="ECO:0007669"/>
    <property type="project" value="TreeGrafter"/>
</dbReference>
<comment type="similarity">
    <text evidence="1 5">Belongs to the sulfatase family.</text>
</comment>
<dbReference type="InterPro" id="IPR000917">
    <property type="entry name" value="Sulfatase_N"/>
</dbReference>
<comment type="PTM">
    <text evidence="6">The conversion to 3-oxoalanine (also known as C-formylglycine, FGly), of a serine or cysteine residue in prokaryotes and of a cysteine residue in eukaryotes, is critical for catalytic activity.</text>
</comment>
<evidence type="ECO:0000256" key="3">
    <source>
        <dbReference type="ARBA" id="ARBA00022801"/>
    </source>
</evidence>
<dbReference type="PROSITE" id="PS00523">
    <property type="entry name" value="SULFATASE_1"/>
    <property type="match status" value="1"/>
</dbReference>
<feature type="domain" description="Sulfatase N-terminal" evidence="8">
    <location>
        <begin position="45"/>
        <end position="392"/>
    </location>
</feature>
<dbReference type="RefSeq" id="XP_037202052.1">
    <property type="nucleotide sequence ID" value="XM_037343783.1"/>
</dbReference>
<evidence type="ECO:0000256" key="6">
    <source>
        <dbReference type="PIRSR" id="PIRSR000972-50"/>
    </source>
</evidence>
<sequence>MRLLSLSTSVALATFVCHTLAQTHIHTNQNQQILSGKLEKSHGPPNIVFILTDDQDLHLNSLEYQPLLKKYLREEGTTFSQHYCTIALCCPSRVSLWTGKAAHNTNVTDVSSPYGGYPKFISQGLNENWLPVWLQDAGYNTYYTGKLFNEHTVDNYHSPYPKGFTGSDFLLDPFTYQYLNSSFQRNRDPPVKYEGRYSPDVIAEKAYGFLDEAAQHQKPFFLGIAPPTCHSNVYFEGLGKETLAFSPPIAAERHQGLFADAKVPRTYNFNPDTPSGVSWIKELPKQSEENVDFNDHFYRQRLRALQSTDEMVEGLVQRLEANGQLDNTYIVYTTDNGYHIGQHRLQPGKTCGYEEDINIPLIIRGPGVPKNQTTNITTTHTDMAPTIFEMIGLPPRHDFDGVSIPLTAEGMEKAKYTRHEHVNIEYWGFNMGEERFIWNNTYKAIRVIGDKYNLYYSVYCNNEHELYDLKVIIVPMHISAPPFNQFHIRLTHLRQTVQTDPGQMNNLLGALDPAKSPAQAPALLGLPLTKVLARLDTLLLVLKSCKGGVCVQPWKELHADGSIKSLLDALDPEFDDFYEEQSKVSFGRCEEGYILDAEGPQFE</sequence>